<sequence length="97" mass="10145">MPAEEAPVRRHIVLAVSLLAVLTGCDSSITGHPGSTPRGTYVAPPASDIPIPLDTGCYRDTVPDPRLTPRQGPPRETVAARPSPCATPQPTLPENNG</sequence>
<proteinExistence type="predicted"/>
<protein>
    <recommendedName>
        <fullName evidence="4">Lipoprotein</fullName>
    </recommendedName>
</protein>
<evidence type="ECO:0000313" key="2">
    <source>
        <dbReference type="EMBL" id="GAA5155814.1"/>
    </source>
</evidence>
<name>A0ABP9Q278_9PSEU</name>
<accession>A0ABP9Q278</accession>
<comment type="caution">
    <text evidence="2">The sequence shown here is derived from an EMBL/GenBank/DDBJ whole genome shotgun (WGS) entry which is preliminary data.</text>
</comment>
<dbReference type="Proteomes" id="UP001428817">
    <property type="component" value="Unassembled WGS sequence"/>
</dbReference>
<evidence type="ECO:0008006" key="4">
    <source>
        <dbReference type="Google" id="ProtNLM"/>
    </source>
</evidence>
<evidence type="ECO:0000256" key="1">
    <source>
        <dbReference type="SAM" id="MobiDB-lite"/>
    </source>
</evidence>
<evidence type="ECO:0000313" key="3">
    <source>
        <dbReference type="Proteomes" id="UP001428817"/>
    </source>
</evidence>
<organism evidence="2 3">
    <name type="scientific">Pseudonocardia eucalypti</name>
    <dbReference type="NCBI Taxonomy" id="648755"/>
    <lineage>
        <taxon>Bacteria</taxon>
        <taxon>Bacillati</taxon>
        <taxon>Actinomycetota</taxon>
        <taxon>Actinomycetes</taxon>
        <taxon>Pseudonocardiales</taxon>
        <taxon>Pseudonocardiaceae</taxon>
        <taxon>Pseudonocardia</taxon>
    </lineage>
</organism>
<feature type="region of interest" description="Disordered" evidence="1">
    <location>
        <begin position="28"/>
        <end position="97"/>
    </location>
</feature>
<keyword evidence="3" id="KW-1185">Reference proteome</keyword>
<reference evidence="3" key="1">
    <citation type="journal article" date="2019" name="Int. J. Syst. Evol. Microbiol.">
        <title>The Global Catalogue of Microorganisms (GCM) 10K type strain sequencing project: providing services to taxonomists for standard genome sequencing and annotation.</title>
        <authorList>
            <consortium name="The Broad Institute Genomics Platform"/>
            <consortium name="The Broad Institute Genome Sequencing Center for Infectious Disease"/>
            <person name="Wu L."/>
            <person name="Ma J."/>
        </authorList>
    </citation>
    <scope>NUCLEOTIDE SEQUENCE [LARGE SCALE GENOMIC DNA]</scope>
    <source>
        <strain evidence="3">JCM 18303</strain>
    </source>
</reference>
<dbReference type="EMBL" id="BAABJP010000010">
    <property type="protein sequence ID" value="GAA5155814.1"/>
    <property type="molecule type" value="Genomic_DNA"/>
</dbReference>
<gene>
    <name evidence="2" type="ORF">GCM10023321_30120</name>
</gene>